<comment type="subcellular location">
    <subcellularLocation>
        <location evidence="1">Mitochondrion</location>
    </subcellularLocation>
</comment>
<evidence type="ECO:0000256" key="7">
    <source>
        <dbReference type="SAM" id="Phobius"/>
    </source>
</evidence>
<dbReference type="InterPro" id="IPR011990">
    <property type="entry name" value="TPR-like_helical_dom_sf"/>
</dbReference>
<evidence type="ECO:0000256" key="6">
    <source>
        <dbReference type="ARBA" id="ARBA00023128"/>
    </source>
</evidence>
<accession>A0A3M6TCC5</accession>
<dbReference type="STRING" id="46731.A0A3M6TCC5"/>
<evidence type="ECO:0000256" key="5">
    <source>
        <dbReference type="ARBA" id="ARBA00022946"/>
    </source>
</evidence>
<keyword evidence="7" id="KW-0472">Membrane</keyword>
<gene>
    <name evidence="8" type="ORF">pdam_00008177</name>
</gene>
<dbReference type="GO" id="GO:0005743">
    <property type="term" value="C:mitochondrial inner membrane"/>
    <property type="evidence" value="ECO:0007669"/>
    <property type="project" value="TreeGrafter"/>
</dbReference>
<dbReference type="InterPro" id="IPR040395">
    <property type="entry name" value="TTC19"/>
</dbReference>
<comment type="similarity">
    <text evidence="2">Belongs to the TTC19 family.</text>
</comment>
<dbReference type="Gene3D" id="1.25.40.10">
    <property type="entry name" value="Tetratricopeptide repeat domain"/>
    <property type="match status" value="1"/>
</dbReference>
<keyword evidence="6" id="KW-0496">Mitochondrion</keyword>
<dbReference type="InterPro" id="IPR019734">
    <property type="entry name" value="TPR_rpt"/>
</dbReference>
<keyword evidence="7" id="KW-1133">Transmembrane helix</keyword>
<dbReference type="Pfam" id="PF13424">
    <property type="entry name" value="TPR_12"/>
    <property type="match status" value="1"/>
</dbReference>
<dbReference type="GO" id="GO:0034551">
    <property type="term" value="P:mitochondrial respiratory chain complex III assembly"/>
    <property type="evidence" value="ECO:0007669"/>
    <property type="project" value="InterPro"/>
</dbReference>
<evidence type="ECO:0000256" key="1">
    <source>
        <dbReference type="ARBA" id="ARBA00004173"/>
    </source>
</evidence>
<dbReference type="AlphaFoldDB" id="A0A3M6TCC5"/>
<name>A0A3M6TCC5_POCDA</name>
<keyword evidence="3" id="KW-0677">Repeat</keyword>
<keyword evidence="4" id="KW-0802">TPR repeat</keyword>
<feature type="transmembrane region" description="Helical" evidence="7">
    <location>
        <begin position="116"/>
        <end position="135"/>
    </location>
</feature>
<protein>
    <submittedName>
        <fullName evidence="8">Uncharacterized protein</fullName>
    </submittedName>
</protein>
<feature type="non-terminal residue" evidence="8">
    <location>
        <position position="1"/>
    </location>
</feature>
<keyword evidence="5" id="KW-0809">Transit peptide</keyword>
<keyword evidence="7" id="KW-0812">Transmembrane</keyword>
<dbReference type="PANTHER" id="PTHR13143:SF6">
    <property type="entry name" value="TETRATRICOPEPTIDE REPEAT PROTEIN 19, MITOCHONDRIAL"/>
    <property type="match status" value="1"/>
</dbReference>
<proteinExistence type="inferred from homology"/>
<evidence type="ECO:0000256" key="3">
    <source>
        <dbReference type="ARBA" id="ARBA00022737"/>
    </source>
</evidence>
<organism evidence="8 9">
    <name type="scientific">Pocillopora damicornis</name>
    <name type="common">Cauliflower coral</name>
    <name type="synonym">Millepora damicornis</name>
    <dbReference type="NCBI Taxonomy" id="46731"/>
    <lineage>
        <taxon>Eukaryota</taxon>
        <taxon>Metazoa</taxon>
        <taxon>Cnidaria</taxon>
        <taxon>Anthozoa</taxon>
        <taxon>Hexacorallia</taxon>
        <taxon>Scleractinia</taxon>
        <taxon>Astrocoeniina</taxon>
        <taxon>Pocilloporidae</taxon>
        <taxon>Pocillopora</taxon>
    </lineage>
</organism>
<evidence type="ECO:0000256" key="4">
    <source>
        <dbReference type="ARBA" id="ARBA00022803"/>
    </source>
</evidence>
<evidence type="ECO:0000313" key="9">
    <source>
        <dbReference type="Proteomes" id="UP000275408"/>
    </source>
</evidence>
<reference evidence="8 9" key="1">
    <citation type="journal article" date="2018" name="Sci. Rep.">
        <title>Comparative analysis of the Pocillopora damicornis genome highlights role of immune system in coral evolution.</title>
        <authorList>
            <person name="Cunning R."/>
            <person name="Bay R.A."/>
            <person name="Gillette P."/>
            <person name="Baker A.C."/>
            <person name="Traylor-Knowles N."/>
        </authorList>
    </citation>
    <scope>NUCLEOTIDE SEQUENCE [LARGE SCALE GENOMIC DNA]</scope>
    <source>
        <strain evidence="8">RSMAS</strain>
        <tissue evidence="8">Whole animal</tissue>
    </source>
</reference>
<feature type="non-terminal residue" evidence="8">
    <location>
        <position position="435"/>
    </location>
</feature>
<dbReference type="SMART" id="SM00028">
    <property type="entry name" value="TPR"/>
    <property type="match status" value="3"/>
</dbReference>
<dbReference type="SUPFAM" id="SSF48452">
    <property type="entry name" value="TPR-like"/>
    <property type="match status" value="2"/>
</dbReference>
<comment type="caution">
    <text evidence="8">The sequence shown here is derived from an EMBL/GenBank/DDBJ whole genome shotgun (WGS) entry which is preliminary data.</text>
</comment>
<dbReference type="EMBL" id="RCHS01003902">
    <property type="protein sequence ID" value="RMX38968.1"/>
    <property type="molecule type" value="Genomic_DNA"/>
</dbReference>
<keyword evidence="9" id="KW-1185">Reference proteome</keyword>
<sequence length="435" mass="48906">TGSSLDFVTKPIWRTICTSSHFPDIFHPFSTKNINVYAMPRVSRYFILVIDTSRCISNARLFTTCSKRGGTFTCGHMINSGKYFPPKRPFPAALQCSKLSQDSRLTRIRKTLPDEIWSIIIVALGGVLVFTYTQYEKVLYGKRSPPSLQNKLKMAKKKALDGDKTQSIILLKEALDLIHDYLKEIKQDSGEELHLDDKDTIKVQKYLTYVLEQLANLTFELQRWNEAEHYFRLLLRDLLSQETPKDDDSVIEVSLKLALACAHQDKHALATQGFQWATSTIQKKVDELPATTDNSKALLGVCLEGWGTYLLAHDKPAQAAQLLSKALNISKEVLGEDHEQTTVILNNLAKAHAESGNYEHAEELAREAIRIAEKTQSTHLSRFMANLGTILNLEGNVVKAKEALKSALKLANEAKDEETKEMIHNSLTEMDSSPS</sequence>
<dbReference type="OrthoDB" id="5986190at2759"/>
<dbReference type="Proteomes" id="UP000275408">
    <property type="component" value="Unassembled WGS sequence"/>
</dbReference>
<evidence type="ECO:0000313" key="8">
    <source>
        <dbReference type="EMBL" id="RMX38968.1"/>
    </source>
</evidence>
<evidence type="ECO:0000256" key="2">
    <source>
        <dbReference type="ARBA" id="ARBA00008219"/>
    </source>
</evidence>
<dbReference type="PANTHER" id="PTHR13143">
    <property type="entry name" value="TETRATRICOPEPTIDE REPEAT PROTEIN 19"/>
    <property type="match status" value="1"/>
</dbReference>